<dbReference type="Proteomes" id="UP000316298">
    <property type="component" value="Unassembled WGS sequence"/>
</dbReference>
<protein>
    <submittedName>
        <fullName evidence="1">Uncharacterized protein</fullName>
    </submittedName>
</protein>
<sequence length="233" mass="23900">MRAKGHRIADERTPLRGGCLVTAFGGCASRAVGGCVRRRVLRRTGERSPLRGGCLLPPSAGAHPVVRVVVFGVGCCAAGEMSPLRGGCLVAAFGGCASWGGDGCAGAASRSAPVKGHRFAVAVLLPPSASAHPVVKVVAPGAGCCAARVTRHSFAVAVCCRLRRDWSWDAGGCAAERSPRRPGIPNGVWRQAIACSQTPLHVPTRWLPSAAIGRGCAYAVEMIAPARGLAPHS</sequence>
<reference evidence="1 2" key="1">
    <citation type="submission" date="2019-06" db="EMBL/GenBank/DDBJ databases">
        <title>Sequencing the genomes of 1000 actinobacteria strains.</title>
        <authorList>
            <person name="Klenk H.-P."/>
        </authorList>
    </citation>
    <scope>NUCLEOTIDE SEQUENCE [LARGE SCALE GENOMIC DNA]</scope>
    <source>
        <strain evidence="1 2">DSM 17305</strain>
    </source>
</reference>
<dbReference type="AlphaFoldDB" id="A0A542EAH3"/>
<keyword evidence="2" id="KW-1185">Reference proteome</keyword>
<comment type="caution">
    <text evidence="1">The sequence shown here is derived from an EMBL/GenBank/DDBJ whole genome shotgun (WGS) entry which is preliminary data.</text>
</comment>
<dbReference type="EMBL" id="VFMM01000002">
    <property type="protein sequence ID" value="TQJ12266.1"/>
    <property type="molecule type" value="Genomic_DNA"/>
</dbReference>
<organism evidence="1 2">
    <name type="scientific">Kribbella jejuensis</name>
    <dbReference type="NCBI Taxonomy" id="236068"/>
    <lineage>
        <taxon>Bacteria</taxon>
        <taxon>Bacillati</taxon>
        <taxon>Actinomycetota</taxon>
        <taxon>Actinomycetes</taxon>
        <taxon>Propionibacteriales</taxon>
        <taxon>Kribbellaceae</taxon>
        <taxon>Kribbella</taxon>
    </lineage>
</organism>
<evidence type="ECO:0000313" key="2">
    <source>
        <dbReference type="Proteomes" id="UP000316298"/>
    </source>
</evidence>
<proteinExistence type="predicted"/>
<gene>
    <name evidence="1" type="ORF">FB475_5205</name>
</gene>
<evidence type="ECO:0000313" key="1">
    <source>
        <dbReference type="EMBL" id="TQJ12266.1"/>
    </source>
</evidence>
<dbReference type="PROSITE" id="PS51257">
    <property type="entry name" value="PROKAR_LIPOPROTEIN"/>
    <property type="match status" value="1"/>
</dbReference>
<name>A0A542EAH3_9ACTN</name>
<accession>A0A542EAH3</accession>